<accession>A0A7T3FV77</accession>
<reference evidence="4 5" key="1">
    <citation type="submission" date="2020-12" db="EMBL/GenBank/DDBJ databases">
        <title>Halosimplex halophilum sp. nov. and Halosimplex salinum sp. nov., two new members of the genus Halosimplex.</title>
        <authorList>
            <person name="Cui H.L."/>
        </authorList>
    </citation>
    <scope>NUCLEOTIDE SEQUENCE [LARGE SCALE GENOMIC DNA]</scope>
    <source>
        <strain evidence="4 5">YGH94</strain>
    </source>
</reference>
<dbReference type="PANTHER" id="PTHR24104:SF25">
    <property type="entry name" value="PROTEIN LIN-41"/>
    <property type="match status" value="1"/>
</dbReference>
<dbReference type="Gene3D" id="2.120.10.30">
    <property type="entry name" value="TolB, C-terminal domain"/>
    <property type="match status" value="3"/>
</dbReference>
<dbReference type="SUPFAM" id="SSF101898">
    <property type="entry name" value="NHL repeat"/>
    <property type="match status" value="1"/>
</dbReference>
<dbReference type="EMBL" id="CP065856">
    <property type="protein sequence ID" value="QPV61280.1"/>
    <property type="molecule type" value="Genomic_DNA"/>
</dbReference>
<evidence type="ECO:0000313" key="4">
    <source>
        <dbReference type="EMBL" id="QPV61280.1"/>
    </source>
</evidence>
<dbReference type="OrthoDB" id="295891at2157"/>
<evidence type="ECO:0000313" key="5">
    <source>
        <dbReference type="Proteomes" id="UP000595001"/>
    </source>
</evidence>
<gene>
    <name evidence="4" type="ORF">I7X12_10910</name>
</gene>
<evidence type="ECO:0000259" key="3">
    <source>
        <dbReference type="PROSITE" id="PS50035"/>
    </source>
</evidence>
<dbReference type="PROSITE" id="PS51125">
    <property type="entry name" value="NHL"/>
    <property type="match status" value="1"/>
</dbReference>
<dbReference type="Proteomes" id="UP000595001">
    <property type="component" value="Chromosome"/>
</dbReference>
<keyword evidence="1" id="KW-0677">Repeat</keyword>
<feature type="region of interest" description="Disordered" evidence="2">
    <location>
        <begin position="16"/>
        <end position="49"/>
    </location>
</feature>
<dbReference type="GO" id="GO:0008270">
    <property type="term" value="F:zinc ion binding"/>
    <property type="evidence" value="ECO:0007669"/>
    <property type="project" value="UniProtKB-KW"/>
</dbReference>
<dbReference type="KEGG" id="hlt:I7X12_10910"/>
<sequence>MVGFDFRGCYGSGATDGARATAHARPGSDAASGGGRATDEASSVPASLGALGPRLASPVGTAQDGENNVWIADSGHNRLLVVDDELERLLATVGGVGTAPGRFDLPMRLAHHPTDRAMYVADTGNGRLQRLEYEYDGATPRVTAAEAFAADGGFHPNGVVAHEYWDGVRVIAADEFYREGGDLRSRLVVFDESGEQIRSIRTVGDDNPTPLYWPQGLDTDDEGRIYVANTGYGVLADGPTGPPKLATVVRCDRTGAAAPFEGLADETLAELPMPRDVAVVGAGADAQIFVPDAATGRIHAYTSVGVPDGAVPEDGEDIRANAALEDGIGIPRDGARRGDESVPTDAGGQDRFRGPVGIAGFEGVSVPDSDADDPTLAVLTSEALAGRVGAYAVDVHTESARRLGAVGAPRDRTGQFSVPTGSVVVADPESPLGRCALVGDGANGRLQRIAFDGAADESDPAAATDGGRVASGGDRGGARAGGRVDPVALPATRFPFGLAYWPAGTGGGGRLFVTDYTAHYRNSDRSGQIHVYAVDEAPAGGGGEGTDDGAGTGVSLTLVDSFGAWGMGDGEVKLPRGIAIDPQGEGVARVWVADSANGRVGVWDYDRVLDGADPLGDRGGFGHYDGGFWNPSDVAVGERGVYVADENNNRLQRFDGDEWHPVGTPGYDGGHEFLLPISVAARDGHLFVLDLVSRSIRVFAEDGNAEGGLRPVDEHRAFGGDAAAGELWLPYLLSVGDASDAPGVDVVVPDSTLHVAQHYTWGGA</sequence>
<dbReference type="InterPro" id="IPR011042">
    <property type="entry name" value="6-blade_b-propeller_TolB-like"/>
</dbReference>
<dbReference type="PANTHER" id="PTHR24104">
    <property type="entry name" value="E3 UBIQUITIN-PROTEIN LIGASE NHLRC1-RELATED"/>
    <property type="match status" value="1"/>
</dbReference>
<organism evidence="4 5">
    <name type="scientific">Halosimplex litoreum</name>
    <dbReference type="NCBI Taxonomy" id="1198301"/>
    <lineage>
        <taxon>Archaea</taxon>
        <taxon>Methanobacteriati</taxon>
        <taxon>Methanobacteriota</taxon>
        <taxon>Stenosarchaea group</taxon>
        <taxon>Halobacteria</taxon>
        <taxon>Halobacteriales</taxon>
        <taxon>Haloarculaceae</taxon>
        <taxon>Halosimplex</taxon>
    </lineage>
</organism>
<feature type="region of interest" description="Disordered" evidence="2">
    <location>
        <begin position="329"/>
        <end position="353"/>
    </location>
</feature>
<feature type="domain" description="PLD phosphodiesterase" evidence="3">
    <location>
        <begin position="76"/>
        <end position="102"/>
    </location>
</feature>
<dbReference type="InterPro" id="IPR050952">
    <property type="entry name" value="TRIM-NHL_E3_ligases"/>
</dbReference>
<evidence type="ECO:0000256" key="1">
    <source>
        <dbReference type="ARBA" id="ARBA00022737"/>
    </source>
</evidence>
<dbReference type="PROSITE" id="PS50035">
    <property type="entry name" value="PLD"/>
    <property type="match status" value="1"/>
</dbReference>
<dbReference type="SUPFAM" id="SSF63829">
    <property type="entry name" value="Calcium-dependent phosphotriesterase"/>
    <property type="match status" value="1"/>
</dbReference>
<dbReference type="InterPro" id="IPR001258">
    <property type="entry name" value="NHL_repeat"/>
</dbReference>
<dbReference type="GO" id="GO:0003824">
    <property type="term" value="F:catalytic activity"/>
    <property type="evidence" value="ECO:0007669"/>
    <property type="project" value="InterPro"/>
</dbReference>
<dbReference type="Pfam" id="PF01436">
    <property type="entry name" value="NHL"/>
    <property type="match status" value="1"/>
</dbReference>
<evidence type="ECO:0000256" key="2">
    <source>
        <dbReference type="SAM" id="MobiDB-lite"/>
    </source>
</evidence>
<name>A0A7T3FV77_9EURY</name>
<dbReference type="InterPro" id="IPR001736">
    <property type="entry name" value="PLipase_D/transphosphatidylase"/>
</dbReference>
<feature type="compositionally biased region" description="Gly residues" evidence="2">
    <location>
        <begin position="469"/>
        <end position="480"/>
    </location>
</feature>
<feature type="region of interest" description="Disordered" evidence="2">
    <location>
        <begin position="456"/>
        <end position="484"/>
    </location>
</feature>
<dbReference type="AlphaFoldDB" id="A0A7T3FV77"/>
<keyword evidence="5" id="KW-1185">Reference proteome</keyword>
<dbReference type="RefSeq" id="WP_198060113.1">
    <property type="nucleotide sequence ID" value="NZ_CP065856.1"/>
</dbReference>
<dbReference type="GeneID" id="60589009"/>
<protein>
    <recommendedName>
        <fullName evidence="3">PLD phosphodiesterase domain-containing protein</fullName>
    </recommendedName>
</protein>
<proteinExistence type="predicted"/>